<dbReference type="AlphaFoldDB" id="A0A140DXS1"/>
<protein>
    <submittedName>
        <fullName evidence="4">RsmD family RNA methyltransferase</fullName>
    </submittedName>
</protein>
<dbReference type="STRING" id="1702221.AALO17_23140"/>
<dbReference type="InterPro" id="IPR004398">
    <property type="entry name" value="RNA_MeTrfase_RsmD"/>
</dbReference>
<evidence type="ECO:0000313" key="5">
    <source>
        <dbReference type="Proteomes" id="UP000069771"/>
    </source>
</evidence>
<dbReference type="PANTHER" id="PTHR43542">
    <property type="entry name" value="METHYLTRANSFERASE"/>
    <property type="match status" value="1"/>
</dbReference>
<name>A0A140DXS1_9FIRM</name>
<dbReference type="PROSITE" id="PS00092">
    <property type="entry name" value="N6_MTASE"/>
    <property type="match status" value="1"/>
</dbReference>
<proteinExistence type="predicted"/>
<evidence type="ECO:0000256" key="2">
    <source>
        <dbReference type="ARBA" id="ARBA00022679"/>
    </source>
</evidence>
<accession>A0A140DXS1</accession>
<evidence type="ECO:0000256" key="1">
    <source>
        <dbReference type="ARBA" id="ARBA00022603"/>
    </source>
</evidence>
<gene>
    <name evidence="4" type="ORF">AALO17_23140</name>
</gene>
<dbReference type="GO" id="GO:0003676">
    <property type="term" value="F:nucleic acid binding"/>
    <property type="evidence" value="ECO:0007669"/>
    <property type="project" value="InterPro"/>
</dbReference>
<dbReference type="GeneID" id="78478867"/>
<keyword evidence="1 4" id="KW-0489">Methyltransferase</keyword>
<dbReference type="EMBL" id="CP011391">
    <property type="protein sequence ID" value="AMK55448.1"/>
    <property type="molecule type" value="Genomic_DNA"/>
</dbReference>
<evidence type="ECO:0000256" key="3">
    <source>
        <dbReference type="SAM" id="MobiDB-lite"/>
    </source>
</evidence>
<dbReference type="InterPro" id="IPR029063">
    <property type="entry name" value="SAM-dependent_MTases_sf"/>
</dbReference>
<dbReference type="OrthoDB" id="9803017at2"/>
<dbReference type="PIRSF" id="PIRSF004553">
    <property type="entry name" value="CHP00095"/>
    <property type="match status" value="1"/>
</dbReference>
<dbReference type="Gene3D" id="3.40.50.150">
    <property type="entry name" value="Vaccinia Virus protein VP39"/>
    <property type="match status" value="1"/>
</dbReference>
<dbReference type="PATRIC" id="fig|1702221.3.peg.2251"/>
<dbReference type="GO" id="GO:0008168">
    <property type="term" value="F:methyltransferase activity"/>
    <property type="evidence" value="ECO:0007669"/>
    <property type="project" value="UniProtKB-KW"/>
</dbReference>
<dbReference type="NCBIfam" id="TIGR00095">
    <property type="entry name" value="16S rRNA (guanine(966)-N(2))-methyltransferase RsmD"/>
    <property type="match status" value="1"/>
</dbReference>
<dbReference type="InterPro" id="IPR002052">
    <property type="entry name" value="DNA_methylase_N6_adenine_CS"/>
</dbReference>
<dbReference type="GO" id="GO:0031167">
    <property type="term" value="P:rRNA methylation"/>
    <property type="evidence" value="ECO:0007669"/>
    <property type="project" value="InterPro"/>
</dbReference>
<dbReference type="PANTHER" id="PTHR43542:SF1">
    <property type="entry name" value="METHYLTRANSFERASE"/>
    <property type="match status" value="1"/>
</dbReference>
<feature type="compositionally biased region" description="Low complexity" evidence="3">
    <location>
        <begin position="202"/>
        <end position="218"/>
    </location>
</feature>
<keyword evidence="2 4" id="KW-0808">Transferase</keyword>
<reference evidence="4 5" key="1">
    <citation type="journal article" date="2016" name="Gut Pathog.">
        <title>Whole genome sequencing of "Faecalibaculum rodentium" ALO17, isolated from C57BL/6J laboratory mouse feces.</title>
        <authorList>
            <person name="Lim S."/>
            <person name="Chang D.H."/>
            <person name="Ahn S."/>
            <person name="Kim B.C."/>
        </authorList>
    </citation>
    <scope>NUCLEOTIDE SEQUENCE [LARGE SCALE GENOMIC DNA]</scope>
    <source>
        <strain evidence="4 5">Alo17</strain>
    </source>
</reference>
<dbReference type="RefSeq" id="WP_067559109.1">
    <property type="nucleotide sequence ID" value="NZ_CAMTBT010000082.1"/>
</dbReference>
<evidence type="ECO:0000313" key="4">
    <source>
        <dbReference type="EMBL" id="AMK55448.1"/>
    </source>
</evidence>
<dbReference type="KEGG" id="fro:AALO17_23140"/>
<dbReference type="Proteomes" id="UP000069771">
    <property type="component" value="Chromosome"/>
</dbReference>
<organism evidence="4 5">
    <name type="scientific">Faecalibaculum rodentium</name>
    <dbReference type="NCBI Taxonomy" id="1702221"/>
    <lineage>
        <taxon>Bacteria</taxon>
        <taxon>Bacillati</taxon>
        <taxon>Bacillota</taxon>
        <taxon>Erysipelotrichia</taxon>
        <taxon>Erysipelotrichales</taxon>
        <taxon>Erysipelotrichaceae</taxon>
        <taxon>Faecalibaculum</taxon>
    </lineage>
</organism>
<dbReference type="SUPFAM" id="SSF53335">
    <property type="entry name" value="S-adenosyl-L-methionine-dependent methyltransferases"/>
    <property type="match status" value="1"/>
</dbReference>
<keyword evidence="5" id="KW-1185">Reference proteome</keyword>
<dbReference type="Pfam" id="PF03602">
    <property type="entry name" value="Cons_hypoth95"/>
    <property type="match status" value="1"/>
</dbReference>
<dbReference type="CDD" id="cd02440">
    <property type="entry name" value="AdoMet_MTases"/>
    <property type="match status" value="1"/>
</dbReference>
<sequence length="225" mass="24923">MRVISGTARGRAIEAPAGLDTRPVTDKIRQSLFNIWQFDIPGCRFLDLFSGSGSMGIEALSRGAERAVMVEKRKDAADVIRRNLQNLGLMKHAVVLQEDVFDAVSRLDKKGETFDIIYLDPPYTVDEIFEPVMQRMGQTRLLEDDGVLVIRTRKEKDMASEYGNLEKFREKVYGISRAHFYRLKDSASADPEADDGKTEGGRSNPAASRASAAEPASAVTGHQEA</sequence>
<feature type="region of interest" description="Disordered" evidence="3">
    <location>
        <begin position="186"/>
        <end position="225"/>
    </location>
</feature>